<dbReference type="GO" id="GO:0016987">
    <property type="term" value="F:sigma factor activity"/>
    <property type="evidence" value="ECO:0007669"/>
    <property type="project" value="UniProtKB-KW"/>
</dbReference>
<dbReference type="SUPFAM" id="SSF88659">
    <property type="entry name" value="Sigma3 and sigma4 domains of RNA polymerase sigma factors"/>
    <property type="match status" value="1"/>
</dbReference>
<dbReference type="Gene3D" id="1.10.1740.10">
    <property type="match status" value="1"/>
</dbReference>
<dbReference type="GO" id="GO:0006352">
    <property type="term" value="P:DNA-templated transcription initiation"/>
    <property type="evidence" value="ECO:0007669"/>
    <property type="project" value="InterPro"/>
</dbReference>
<sequence length="196" mass="21999">METLAANACPEADIGCAPVVSFRQPDPPAEIRPTIREVFATEESPLLRFAYGLVGQRETAEDLVQDAFVKLHAHWDEVTHPRAWLFRCVRNLALSHIRDHKREIPISEDHELQSTSPGPEQTLGKLEAIGTLQLLVAELHEDDRNLISLKYHEGLKYDQISQRTGLSVSNVGYKLHHALKNLADSLRRLGVETIDG</sequence>
<dbReference type="GO" id="GO:0003677">
    <property type="term" value="F:DNA binding"/>
    <property type="evidence" value="ECO:0007669"/>
    <property type="project" value="UniProtKB-KW"/>
</dbReference>
<keyword evidence="3" id="KW-0731">Sigma factor</keyword>
<dbReference type="EMBL" id="JAENIK010000012">
    <property type="protein sequence ID" value="MBK1817823.1"/>
    <property type="molecule type" value="Genomic_DNA"/>
</dbReference>
<keyword evidence="2" id="KW-0805">Transcription regulation</keyword>
<comment type="similarity">
    <text evidence="1">Belongs to the sigma-70 factor family. ECF subfamily.</text>
</comment>
<dbReference type="AlphaFoldDB" id="A0A934VC07"/>
<evidence type="ECO:0000256" key="5">
    <source>
        <dbReference type="ARBA" id="ARBA00023163"/>
    </source>
</evidence>
<dbReference type="Pfam" id="PF04542">
    <property type="entry name" value="Sigma70_r2"/>
    <property type="match status" value="1"/>
</dbReference>
<dbReference type="InterPro" id="IPR013249">
    <property type="entry name" value="RNA_pol_sigma70_r4_t2"/>
</dbReference>
<dbReference type="SUPFAM" id="SSF88946">
    <property type="entry name" value="Sigma2 domain of RNA polymerase sigma factors"/>
    <property type="match status" value="1"/>
</dbReference>
<evidence type="ECO:0000256" key="4">
    <source>
        <dbReference type="ARBA" id="ARBA00023125"/>
    </source>
</evidence>
<accession>A0A934VC07</accession>
<dbReference type="InterPro" id="IPR039425">
    <property type="entry name" value="RNA_pol_sigma-70-like"/>
</dbReference>
<evidence type="ECO:0000313" key="8">
    <source>
        <dbReference type="EMBL" id="MBK1817823.1"/>
    </source>
</evidence>
<gene>
    <name evidence="8" type="ORF">JIN84_19540</name>
</gene>
<dbReference type="InterPro" id="IPR013325">
    <property type="entry name" value="RNA_pol_sigma_r2"/>
</dbReference>
<keyword evidence="4" id="KW-0238">DNA-binding</keyword>
<evidence type="ECO:0000256" key="3">
    <source>
        <dbReference type="ARBA" id="ARBA00023082"/>
    </source>
</evidence>
<dbReference type="PANTHER" id="PTHR43133:SF8">
    <property type="entry name" value="RNA POLYMERASE SIGMA FACTOR HI_1459-RELATED"/>
    <property type="match status" value="1"/>
</dbReference>
<dbReference type="InterPro" id="IPR013324">
    <property type="entry name" value="RNA_pol_sigma_r3/r4-like"/>
</dbReference>
<dbReference type="Pfam" id="PF08281">
    <property type="entry name" value="Sigma70_r4_2"/>
    <property type="match status" value="1"/>
</dbReference>
<feature type="domain" description="RNA polymerase sigma-70 region 2" evidence="6">
    <location>
        <begin position="44"/>
        <end position="102"/>
    </location>
</feature>
<dbReference type="Gene3D" id="1.10.10.10">
    <property type="entry name" value="Winged helix-like DNA-binding domain superfamily/Winged helix DNA-binding domain"/>
    <property type="match status" value="1"/>
</dbReference>
<proteinExistence type="inferred from homology"/>
<dbReference type="RefSeq" id="WP_200352753.1">
    <property type="nucleotide sequence ID" value="NZ_BAABHZ010000001.1"/>
</dbReference>
<evidence type="ECO:0000313" key="9">
    <source>
        <dbReference type="Proteomes" id="UP000600139"/>
    </source>
</evidence>
<comment type="caution">
    <text evidence="8">The sequence shown here is derived from an EMBL/GenBank/DDBJ whole genome shotgun (WGS) entry which is preliminary data.</text>
</comment>
<evidence type="ECO:0000256" key="2">
    <source>
        <dbReference type="ARBA" id="ARBA00023015"/>
    </source>
</evidence>
<organism evidence="8 9">
    <name type="scientific">Luteolibacter yonseiensis</name>
    <dbReference type="NCBI Taxonomy" id="1144680"/>
    <lineage>
        <taxon>Bacteria</taxon>
        <taxon>Pseudomonadati</taxon>
        <taxon>Verrucomicrobiota</taxon>
        <taxon>Verrucomicrobiia</taxon>
        <taxon>Verrucomicrobiales</taxon>
        <taxon>Verrucomicrobiaceae</taxon>
        <taxon>Luteolibacter</taxon>
    </lineage>
</organism>
<dbReference type="NCBIfam" id="TIGR02937">
    <property type="entry name" value="sigma70-ECF"/>
    <property type="match status" value="1"/>
</dbReference>
<evidence type="ECO:0000259" key="6">
    <source>
        <dbReference type="Pfam" id="PF04542"/>
    </source>
</evidence>
<keyword evidence="5" id="KW-0804">Transcription</keyword>
<feature type="domain" description="RNA polymerase sigma factor 70 region 4 type 2" evidence="7">
    <location>
        <begin position="132"/>
        <end position="182"/>
    </location>
</feature>
<dbReference type="PANTHER" id="PTHR43133">
    <property type="entry name" value="RNA POLYMERASE ECF-TYPE SIGMA FACTO"/>
    <property type="match status" value="1"/>
</dbReference>
<reference evidence="8" key="1">
    <citation type="submission" date="2021-01" db="EMBL/GenBank/DDBJ databases">
        <title>Modified the classification status of verrucomicrobia.</title>
        <authorList>
            <person name="Feng X."/>
        </authorList>
    </citation>
    <scope>NUCLEOTIDE SEQUENCE</scope>
    <source>
        <strain evidence="8">JCM 18052</strain>
    </source>
</reference>
<name>A0A934VC07_9BACT</name>
<keyword evidence="9" id="KW-1185">Reference proteome</keyword>
<evidence type="ECO:0000259" key="7">
    <source>
        <dbReference type="Pfam" id="PF08281"/>
    </source>
</evidence>
<dbReference type="Proteomes" id="UP000600139">
    <property type="component" value="Unassembled WGS sequence"/>
</dbReference>
<dbReference type="InterPro" id="IPR036388">
    <property type="entry name" value="WH-like_DNA-bd_sf"/>
</dbReference>
<protein>
    <submittedName>
        <fullName evidence="8">RNA polymerase sigma factor</fullName>
    </submittedName>
</protein>
<dbReference type="InterPro" id="IPR007627">
    <property type="entry name" value="RNA_pol_sigma70_r2"/>
</dbReference>
<dbReference type="InterPro" id="IPR014284">
    <property type="entry name" value="RNA_pol_sigma-70_dom"/>
</dbReference>
<evidence type="ECO:0000256" key="1">
    <source>
        <dbReference type="ARBA" id="ARBA00010641"/>
    </source>
</evidence>